<dbReference type="STRING" id="1314782.A0A165R0S2"/>
<feature type="region of interest" description="Disordered" evidence="1">
    <location>
        <begin position="87"/>
        <end position="185"/>
    </location>
</feature>
<reference evidence="2 3" key="1">
    <citation type="journal article" date="2016" name="Mol. Biol. Evol.">
        <title>Comparative Genomics of Early-Diverging Mushroom-Forming Fungi Provides Insights into the Origins of Lignocellulose Decay Capabilities.</title>
        <authorList>
            <person name="Nagy L.G."/>
            <person name="Riley R."/>
            <person name="Tritt A."/>
            <person name="Adam C."/>
            <person name="Daum C."/>
            <person name="Floudas D."/>
            <person name="Sun H."/>
            <person name="Yadav J.S."/>
            <person name="Pangilinan J."/>
            <person name="Larsson K.H."/>
            <person name="Matsuura K."/>
            <person name="Barry K."/>
            <person name="Labutti K."/>
            <person name="Kuo R."/>
            <person name="Ohm R.A."/>
            <person name="Bhattacharya S.S."/>
            <person name="Shirouzu T."/>
            <person name="Yoshinaga Y."/>
            <person name="Martin F.M."/>
            <person name="Grigoriev I.V."/>
            <person name="Hibbett D.S."/>
        </authorList>
    </citation>
    <scope>NUCLEOTIDE SEQUENCE [LARGE SCALE GENOMIC DNA]</scope>
    <source>
        <strain evidence="2 3">HHB14362 ss-1</strain>
    </source>
</reference>
<evidence type="ECO:0000313" key="3">
    <source>
        <dbReference type="Proteomes" id="UP000076761"/>
    </source>
</evidence>
<feature type="compositionally biased region" description="Acidic residues" evidence="1">
    <location>
        <begin position="87"/>
        <end position="98"/>
    </location>
</feature>
<feature type="compositionally biased region" description="Polar residues" evidence="1">
    <location>
        <begin position="109"/>
        <end position="121"/>
    </location>
</feature>
<evidence type="ECO:0000313" key="2">
    <source>
        <dbReference type="EMBL" id="KZT23148.1"/>
    </source>
</evidence>
<dbReference type="OrthoDB" id="3067694at2759"/>
<protein>
    <submittedName>
        <fullName evidence="2">Uncharacterized protein</fullName>
    </submittedName>
</protein>
<dbReference type="EMBL" id="KV425588">
    <property type="protein sequence ID" value="KZT23148.1"/>
    <property type="molecule type" value="Genomic_DNA"/>
</dbReference>
<name>A0A165R0S2_9AGAM</name>
<feature type="region of interest" description="Disordered" evidence="1">
    <location>
        <begin position="237"/>
        <end position="326"/>
    </location>
</feature>
<feature type="compositionally biased region" description="Basic and acidic residues" evidence="1">
    <location>
        <begin position="1"/>
        <end position="13"/>
    </location>
</feature>
<keyword evidence="3" id="KW-1185">Reference proteome</keyword>
<proteinExistence type="predicted"/>
<evidence type="ECO:0000256" key="1">
    <source>
        <dbReference type="SAM" id="MobiDB-lite"/>
    </source>
</evidence>
<dbReference type="Proteomes" id="UP000076761">
    <property type="component" value="Unassembled WGS sequence"/>
</dbReference>
<feature type="region of interest" description="Disordered" evidence="1">
    <location>
        <begin position="1"/>
        <end position="59"/>
    </location>
</feature>
<feature type="compositionally biased region" description="Basic and acidic residues" evidence="1">
    <location>
        <begin position="156"/>
        <end position="165"/>
    </location>
</feature>
<sequence length="700" mass="76045">MTGLKKDGPEVTPRKSGRKSLPSRRLGSPVSITSSQRALLSDESTPSCTDSIPRKSGADEDAVTLTTAIAGAKAQAKKKKQRVIVIEETDDEDEDEDGNAARALKIKETPQSTIPSNSTASVVVENRSPDFAPAHKVSGVRRSSAKSMQGKSRTIVRSDDDKSGSADDGPSTRLQGTKGVTVKGDRWEVPEDFDLDILSDVDFPPASQLLAEKFSKDDAAAITKVNGKILVRGTKRAVVTSDAENESTALASGNSSSKRNRTEGRPTITKIVQTTSKVKSSDADIVPSDEDDAPVVRNHQSDDEKTTDEEADDLPHVSGAQSDNDAVVPLVRPAGQSPVDDPAEDGKTRDNADADALEVGALIDHAQIRTVDAVWEIVTADTLLADTYTDLPLLQRTCELYPSSDFVRNRADGQVSFSAWGEHIDCHNFPRCLGEGLCEHRRASMNYIKSAIVFQRKDIQMDNYINLSRINPSILDISSGNQPSICVDGNRTHPAICVSVIAVTECYLIRPVQFGNYLQKTIYGVLHTVEWERFSTVACQTFNAIGGMKARLDGNSIQFSTRSFKIADDAAGPSSQRSAPSTPSRSGKAPKTSLFSPAKSDNVKAVPGNKASGIRVLDPSDDVPIYDARLSVLDRPLQFQKWIDRIPQLGLPRYRKEIRPGSSALVFYTANRWFQRGDTSQMPNLSLNVQWVVLLTSPPI</sequence>
<dbReference type="InParanoid" id="A0A165R0S2"/>
<feature type="region of interest" description="Disordered" evidence="1">
    <location>
        <begin position="568"/>
        <end position="606"/>
    </location>
</feature>
<dbReference type="AlphaFoldDB" id="A0A165R0S2"/>
<accession>A0A165R0S2</accession>
<organism evidence="2 3">
    <name type="scientific">Neolentinus lepideus HHB14362 ss-1</name>
    <dbReference type="NCBI Taxonomy" id="1314782"/>
    <lineage>
        <taxon>Eukaryota</taxon>
        <taxon>Fungi</taxon>
        <taxon>Dikarya</taxon>
        <taxon>Basidiomycota</taxon>
        <taxon>Agaricomycotina</taxon>
        <taxon>Agaricomycetes</taxon>
        <taxon>Gloeophyllales</taxon>
        <taxon>Gloeophyllaceae</taxon>
        <taxon>Neolentinus</taxon>
    </lineage>
</organism>
<feature type="compositionally biased region" description="Polar residues" evidence="1">
    <location>
        <begin position="573"/>
        <end position="585"/>
    </location>
</feature>
<gene>
    <name evidence="2" type="ORF">NEOLEDRAFT_1180365</name>
</gene>
<feature type="compositionally biased region" description="Polar residues" evidence="1">
    <location>
        <begin position="30"/>
        <end position="50"/>
    </location>
</feature>
<feature type="region of interest" description="Disordered" evidence="1">
    <location>
        <begin position="331"/>
        <end position="350"/>
    </location>
</feature>
<feature type="compositionally biased region" description="Polar residues" evidence="1">
    <location>
        <begin position="246"/>
        <end position="257"/>
    </location>
</feature>